<keyword evidence="5" id="KW-1185">Reference proteome</keyword>
<dbReference type="SMART" id="SM00382">
    <property type="entry name" value="AAA"/>
    <property type="match status" value="1"/>
</dbReference>
<accession>A0ABN6XJN5</accession>
<sequence>MTTNPKIGVRSAVPTSVPSTLSTPSRASRRLADPASPLLEAVRRVRALGGSDLHLAAGSVPRARVDGTLVPLEDTAAWPAGLLEAELSTVMSPEQQARFDQELELDFAWETEDGIRVRANAYRSRGMVGAALRLVPAGVKSVRQLGLPDAIAELADLPRGLVLVTGPTGSGKSATLAAILDRINSTRSCHILTIEDPIEVVHEGKKAVVNQREIDRDTRDYASALRQALRQDPDVILLGELRDPETISVALSAAETGHLVLATLHTPDAAQTIDRIVDVFPAGAQEQVRSQLAQTLKAVVAQTLLPRATGSGRVAAAEVLLMTPAIANLVRSGRTHQIPSALAMGAAHGMQTMDQRLAELVLEGTVSSSAALQVAHDKEILSRLLRGSLADWAANAGLERSA</sequence>
<evidence type="ECO:0000259" key="3">
    <source>
        <dbReference type="PROSITE" id="PS00662"/>
    </source>
</evidence>
<dbReference type="Gene3D" id="3.40.50.300">
    <property type="entry name" value="P-loop containing nucleotide triphosphate hydrolases"/>
    <property type="match status" value="1"/>
</dbReference>
<evidence type="ECO:0000256" key="2">
    <source>
        <dbReference type="SAM" id="MobiDB-lite"/>
    </source>
</evidence>
<evidence type="ECO:0000313" key="4">
    <source>
        <dbReference type="EMBL" id="BDZ45127.1"/>
    </source>
</evidence>
<reference evidence="5" key="1">
    <citation type="journal article" date="2019" name="Int. J. Syst. Evol. Microbiol.">
        <title>The Global Catalogue of Microorganisms (GCM) 10K type strain sequencing project: providing services to taxonomists for standard genome sequencing and annotation.</title>
        <authorList>
            <consortium name="The Broad Institute Genomics Platform"/>
            <consortium name="The Broad Institute Genome Sequencing Center for Infectious Disease"/>
            <person name="Wu L."/>
            <person name="Ma J."/>
        </authorList>
    </citation>
    <scope>NUCLEOTIDE SEQUENCE [LARGE SCALE GENOMIC DNA]</scope>
    <source>
        <strain evidence="5">NBRC 108725</strain>
    </source>
</reference>
<dbReference type="RefSeq" id="WP_286278527.1">
    <property type="nucleotide sequence ID" value="NZ_AP027731.1"/>
</dbReference>
<dbReference type="NCBIfam" id="TIGR01420">
    <property type="entry name" value="pilT_fam"/>
    <property type="match status" value="1"/>
</dbReference>
<dbReference type="SUPFAM" id="SSF52540">
    <property type="entry name" value="P-loop containing nucleoside triphosphate hydrolases"/>
    <property type="match status" value="1"/>
</dbReference>
<dbReference type="InterPro" id="IPR006321">
    <property type="entry name" value="PilT/PilU"/>
</dbReference>
<dbReference type="Pfam" id="PF00437">
    <property type="entry name" value="T2SSE"/>
    <property type="match status" value="1"/>
</dbReference>
<dbReference type="Gene3D" id="3.30.450.90">
    <property type="match status" value="1"/>
</dbReference>
<organism evidence="4 5">
    <name type="scientific">Naasia aerilata</name>
    <dbReference type="NCBI Taxonomy" id="1162966"/>
    <lineage>
        <taxon>Bacteria</taxon>
        <taxon>Bacillati</taxon>
        <taxon>Actinomycetota</taxon>
        <taxon>Actinomycetes</taxon>
        <taxon>Micrococcales</taxon>
        <taxon>Microbacteriaceae</taxon>
        <taxon>Naasia</taxon>
    </lineage>
</organism>
<evidence type="ECO:0000256" key="1">
    <source>
        <dbReference type="ARBA" id="ARBA00006611"/>
    </source>
</evidence>
<protein>
    <submittedName>
        <fullName evidence="4">Twitching motility protein PilT</fullName>
    </submittedName>
</protein>
<dbReference type="EMBL" id="AP027731">
    <property type="protein sequence ID" value="BDZ45127.1"/>
    <property type="molecule type" value="Genomic_DNA"/>
</dbReference>
<dbReference type="Proteomes" id="UP001321498">
    <property type="component" value="Chromosome"/>
</dbReference>
<dbReference type="CDD" id="cd01131">
    <property type="entry name" value="PilT"/>
    <property type="match status" value="1"/>
</dbReference>
<dbReference type="InterPro" id="IPR027417">
    <property type="entry name" value="P-loop_NTPase"/>
</dbReference>
<feature type="domain" description="Bacterial type II secretion system protein E" evidence="3">
    <location>
        <begin position="229"/>
        <end position="243"/>
    </location>
</feature>
<proteinExistence type="inferred from homology"/>
<dbReference type="InterPro" id="IPR050921">
    <property type="entry name" value="T4SS_GSP_E_ATPase"/>
</dbReference>
<dbReference type="InterPro" id="IPR001482">
    <property type="entry name" value="T2SS/T4SS_dom"/>
</dbReference>
<evidence type="ECO:0000313" key="5">
    <source>
        <dbReference type="Proteomes" id="UP001321498"/>
    </source>
</evidence>
<feature type="compositionally biased region" description="Low complexity" evidence="2">
    <location>
        <begin position="11"/>
        <end position="25"/>
    </location>
</feature>
<dbReference type="PROSITE" id="PS00662">
    <property type="entry name" value="T2SP_E"/>
    <property type="match status" value="1"/>
</dbReference>
<feature type="region of interest" description="Disordered" evidence="2">
    <location>
        <begin position="1"/>
        <end position="30"/>
    </location>
</feature>
<name>A0ABN6XJN5_9MICO</name>
<dbReference type="InterPro" id="IPR003593">
    <property type="entry name" value="AAA+_ATPase"/>
</dbReference>
<comment type="similarity">
    <text evidence="1">Belongs to the GSP E family.</text>
</comment>
<dbReference type="PANTHER" id="PTHR30486">
    <property type="entry name" value="TWITCHING MOTILITY PROTEIN PILT"/>
    <property type="match status" value="1"/>
</dbReference>
<gene>
    <name evidence="4" type="ORF">GCM10025866_10360</name>
</gene>